<keyword evidence="13" id="KW-0472">Membrane</keyword>
<evidence type="ECO:0000313" key="16">
    <source>
        <dbReference type="Proteomes" id="UP000265560"/>
    </source>
</evidence>
<dbReference type="SMART" id="SM00388">
    <property type="entry name" value="HisKA"/>
    <property type="match status" value="1"/>
</dbReference>
<feature type="transmembrane region" description="Helical" evidence="13">
    <location>
        <begin position="213"/>
        <end position="233"/>
    </location>
</feature>
<keyword evidence="10" id="KW-0067">ATP-binding</keyword>
<evidence type="ECO:0000256" key="11">
    <source>
        <dbReference type="ARBA" id="ARBA00022989"/>
    </source>
</evidence>
<dbReference type="PRINTS" id="PR00344">
    <property type="entry name" value="BCTRLSENSOR"/>
</dbReference>
<dbReference type="Pfam" id="PF02518">
    <property type="entry name" value="HATPase_c"/>
    <property type="match status" value="1"/>
</dbReference>
<feature type="transmembrane region" description="Helical" evidence="13">
    <location>
        <begin position="12"/>
        <end position="39"/>
    </location>
</feature>
<dbReference type="RefSeq" id="WP_119893578.1">
    <property type="nucleotide sequence ID" value="NZ_CP032419.1"/>
</dbReference>
<gene>
    <name evidence="15" type="ORF">D3880_11480</name>
</gene>
<proteinExistence type="predicted"/>
<evidence type="ECO:0000256" key="2">
    <source>
        <dbReference type="ARBA" id="ARBA00004651"/>
    </source>
</evidence>
<sequence>MQMAAGPKPFNLFRWFSLASLFIIVAVAIALAVAATRFVMTESVDRDAMLSAQFIQSIADVEILHAHFPPSLKMGEFLDARVDGAQFGIPNDQLARVRREFFDHITRMPDVLLASVYAADGVIIWSTNANMIGQRVLENDDLSEAFRSNKTVTTFRRKAHGGPIEGQFQRSPRGQYIENYIPLVDSTGKVACVIEIYKEPQDLITRMNRGYMLLWLATAIGGTVIYVSLFWIVRHASGLLASQQRKLIDNETLVVLGEMSSAVAHGLRNPLASIRSSAELALDADSPSVHKNLDDIITQVDRLSKWVRELLLSSRPLSDEYEKVNLVEAVHEALTTYEQQIRRAGIQVDWTPEPAPAVVSHPVLLSQLLSSVLSNAIEAMPKGGRLNLTLDADKRKQHLILTVSDSGSGMSPALLEKAFKPFHTTKRGGIGVGLVLVRRIVERFGGEVHIESRENLGTDVHLTFRVAGGG</sequence>
<dbReference type="OrthoDB" id="6993188at2"/>
<dbReference type="InterPro" id="IPR003594">
    <property type="entry name" value="HATPase_dom"/>
</dbReference>
<comment type="catalytic activity">
    <reaction evidence="1">
        <text>ATP + protein L-histidine = ADP + protein N-phospho-L-histidine.</text>
        <dbReference type="EC" id="2.7.13.3"/>
    </reaction>
</comment>
<keyword evidence="9" id="KW-0418">Kinase</keyword>
<evidence type="ECO:0000256" key="6">
    <source>
        <dbReference type="ARBA" id="ARBA00022679"/>
    </source>
</evidence>
<keyword evidence="4" id="KW-1003">Cell membrane</keyword>
<evidence type="ECO:0000259" key="14">
    <source>
        <dbReference type="PROSITE" id="PS50109"/>
    </source>
</evidence>
<dbReference type="PANTHER" id="PTHR43065">
    <property type="entry name" value="SENSOR HISTIDINE KINASE"/>
    <property type="match status" value="1"/>
</dbReference>
<dbReference type="GO" id="GO:0000155">
    <property type="term" value="F:phosphorelay sensor kinase activity"/>
    <property type="evidence" value="ECO:0007669"/>
    <property type="project" value="InterPro"/>
</dbReference>
<evidence type="ECO:0000256" key="12">
    <source>
        <dbReference type="ARBA" id="ARBA00023012"/>
    </source>
</evidence>
<keyword evidence="6" id="KW-0808">Transferase</keyword>
<protein>
    <recommendedName>
        <fullName evidence="3">histidine kinase</fullName>
        <ecNumber evidence="3">2.7.13.3</ecNumber>
    </recommendedName>
</protein>
<dbReference type="SUPFAM" id="SSF55874">
    <property type="entry name" value="ATPase domain of HSP90 chaperone/DNA topoisomerase II/histidine kinase"/>
    <property type="match status" value="1"/>
</dbReference>
<dbReference type="InterPro" id="IPR036097">
    <property type="entry name" value="HisK_dim/P_sf"/>
</dbReference>
<dbReference type="SUPFAM" id="SSF103190">
    <property type="entry name" value="Sensory domain-like"/>
    <property type="match status" value="1"/>
</dbReference>
<evidence type="ECO:0000256" key="1">
    <source>
        <dbReference type="ARBA" id="ARBA00000085"/>
    </source>
</evidence>
<dbReference type="SUPFAM" id="SSF47384">
    <property type="entry name" value="Homodimeric domain of signal transducing histidine kinase"/>
    <property type="match status" value="1"/>
</dbReference>
<dbReference type="EC" id="2.7.13.3" evidence="3"/>
<keyword evidence="5" id="KW-0597">Phosphoprotein</keyword>
<evidence type="ECO:0000313" key="15">
    <source>
        <dbReference type="EMBL" id="AYC32959.1"/>
    </source>
</evidence>
<dbReference type="CDD" id="cd00082">
    <property type="entry name" value="HisKA"/>
    <property type="match status" value="1"/>
</dbReference>
<dbReference type="Pfam" id="PF00512">
    <property type="entry name" value="HisKA"/>
    <property type="match status" value="1"/>
</dbReference>
<dbReference type="Gene3D" id="3.30.565.10">
    <property type="entry name" value="Histidine kinase-like ATPase, C-terminal domain"/>
    <property type="match status" value="1"/>
</dbReference>
<evidence type="ECO:0000256" key="8">
    <source>
        <dbReference type="ARBA" id="ARBA00022741"/>
    </source>
</evidence>
<dbReference type="InterPro" id="IPR005467">
    <property type="entry name" value="His_kinase_dom"/>
</dbReference>
<dbReference type="InterPro" id="IPR003661">
    <property type="entry name" value="HisK_dim/P_dom"/>
</dbReference>
<evidence type="ECO:0000256" key="4">
    <source>
        <dbReference type="ARBA" id="ARBA00022475"/>
    </source>
</evidence>
<keyword evidence="12" id="KW-0902">Two-component regulatory system</keyword>
<dbReference type="InterPro" id="IPR029151">
    <property type="entry name" value="Sensor-like_sf"/>
</dbReference>
<name>A0A385Z182_9PSED</name>
<dbReference type="PROSITE" id="PS50109">
    <property type="entry name" value="HIS_KIN"/>
    <property type="match status" value="1"/>
</dbReference>
<keyword evidence="11 13" id="KW-1133">Transmembrane helix</keyword>
<dbReference type="Proteomes" id="UP000265560">
    <property type="component" value="Chromosome"/>
</dbReference>
<evidence type="ECO:0000256" key="3">
    <source>
        <dbReference type="ARBA" id="ARBA00012438"/>
    </source>
</evidence>
<accession>A0A385Z182</accession>
<evidence type="ECO:0000256" key="10">
    <source>
        <dbReference type="ARBA" id="ARBA00022840"/>
    </source>
</evidence>
<dbReference type="EMBL" id="CP032419">
    <property type="protein sequence ID" value="AYC32959.1"/>
    <property type="molecule type" value="Genomic_DNA"/>
</dbReference>
<dbReference type="Gene3D" id="1.10.287.130">
    <property type="match status" value="1"/>
</dbReference>
<dbReference type="PANTHER" id="PTHR43065:SF10">
    <property type="entry name" value="PEROXIDE STRESS-ACTIVATED HISTIDINE KINASE MAK3"/>
    <property type="match status" value="1"/>
</dbReference>
<dbReference type="AlphaFoldDB" id="A0A385Z182"/>
<dbReference type="GO" id="GO:0005524">
    <property type="term" value="F:ATP binding"/>
    <property type="evidence" value="ECO:0007669"/>
    <property type="project" value="UniProtKB-KW"/>
</dbReference>
<dbReference type="GO" id="GO:0005886">
    <property type="term" value="C:plasma membrane"/>
    <property type="evidence" value="ECO:0007669"/>
    <property type="project" value="UniProtKB-SubCell"/>
</dbReference>
<dbReference type="InterPro" id="IPR036890">
    <property type="entry name" value="HATPase_C_sf"/>
</dbReference>
<keyword evidence="8" id="KW-0547">Nucleotide-binding</keyword>
<reference evidence="16" key="1">
    <citation type="submission" date="2018-09" db="EMBL/GenBank/DDBJ databases">
        <authorList>
            <person name="Zhu H."/>
        </authorList>
    </citation>
    <scope>NUCLEOTIDE SEQUENCE [LARGE SCALE GENOMIC DNA]</scope>
    <source>
        <strain evidence="16">K2W31S-8</strain>
    </source>
</reference>
<dbReference type="InterPro" id="IPR004358">
    <property type="entry name" value="Sig_transdc_His_kin-like_C"/>
</dbReference>
<dbReference type="KEGG" id="pcav:D3880_11480"/>
<evidence type="ECO:0000256" key="13">
    <source>
        <dbReference type="SAM" id="Phobius"/>
    </source>
</evidence>
<dbReference type="SMART" id="SM00387">
    <property type="entry name" value="HATPase_c"/>
    <property type="match status" value="1"/>
</dbReference>
<feature type="domain" description="Histidine kinase" evidence="14">
    <location>
        <begin position="262"/>
        <end position="468"/>
    </location>
</feature>
<evidence type="ECO:0000256" key="7">
    <source>
        <dbReference type="ARBA" id="ARBA00022692"/>
    </source>
</evidence>
<keyword evidence="7 13" id="KW-0812">Transmembrane</keyword>
<keyword evidence="16" id="KW-1185">Reference proteome</keyword>
<evidence type="ECO:0000256" key="5">
    <source>
        <dbReference type="ARBA" id="ARBA00022553"/>
    </source>
</evidence>
<organism evidence="15 16">
    <name type="scientific">Pseudomonas cavernae</name>
    <dbReference type="NCBI Taxonomy" id="2320867"/>
    <lineage>
        <taxon>Bacteria</taxon>
        <taxon>Pseudomonadati</taxon>
        <taxon>Pseudomonadota</taxon>
        <taxon>Gammaproteobacteria</taxon>
        <taxon>Pseudomonadales</taxon>
        <taxon>Pseudomonadaceae</taxon>
        <taxon>Pseudomonas</taxon>
    </lineage>
</organism>
<evidence type="ECO:0000256" key="9">
    <source>
        <dbReference type="ARBA" id="ARBA00022777"/>
    </source>
</evidence>
<comment type="subcellular location">
    <subcellularLocation>
        <location evidence="2">Cell membrane</location>
        <topology evidence="2">Multi-pass membrane protein</topology>
    </subcellularLocation>
</comment>